<dbReference type="GO" id="GO:0050660">
    <property type="term" value="F:flavin adenine dinucleotide binding"/>
    <property type="evidence" value="ECO:0007669"/>
    <property type="project" value="InterPro"/>
</dbReference>
<dbReference type="InterPro" id="IPR013786">
    <property type="entry name" value="AcylCoA_DH/ox_N"/>
</dbReference>
<feature type="domain" description="ACAD9/ACADV-like C-terminal" evidence="13">
    <location>
        <begin position="993"/>
        <end position="1104"/>
    </location>
</feature>
<feature type="domain" description="Acyl-CoA dehydrogenase/oxidase N-terminal" evidence="12">
    <location>
        <begin position="591"/>
        <end position="669"/>
    </location>
</feature>
<comment type="subcellular location">
    <subcellularLocation>
        <location evidence="2">Mitochondrion</location>
    </subcellularLocation>
</comment>
<evidence type="ECO:0000259" key="10">
    <source>
        <dbReference type="Pfam" id="PF00441"/>
    </source>
</evidence>
<evidence type="ECO:0000259" key="11">
    <source>
        <dbReference type="Pfam" id="PF02770"/>
    </source>
</evidence>
<reference evidence="14" key="1">
    <citation type="submission" date="2020-11" db="EMBL/GenBank/DDBJ databases">
        <authorList>
            <person name="Tran Van P."/>
        </authorList>
    </citation>
    <scope>NUCLEOTIDE SEQUENCE</scope>
</reference>
<dbReference type="InterPro" id="IPR036250">
    <property type="entry name" value="AcylCo_DH-like_C"/>
</dbReference>
<keyword evidence="6" id="KW-0809">Transit peptide</keyword>
<evidence type="ECO:0000256" key="8">
    <source>
        <dbReference type="ARBA" id="ARBA00023128"/>
    </source>
</evidence>
<dbReference type="InterPro" id="IPR049448">
    <property type="entry name" value="ACAD9/ACADV-like_C"/>
</dbReference>
<dbReference type="InterPro" id="IPR006091">
    <property type="entry name" value="Acyl-CoA_Oxase/DH_mid-dom"/>
</dbReference>
<dbReference type="Gene3D" id="2.40.110.10">
    <property type="entry name" value="Butyryl-CoA Dehydrogenase, subunit A, domain 2"/>
    <property type="match status" value="1"/>
</dbReference>
<evidence type="ECO:0000256" key="2">
    <source>
        <dbReference type="ARBA" id="ARBA00004173"/>
    </source>
</evidence>
<evidence type="ECO:0000313" key="14">
    <source>
        <dbReference type="EMBL" id="CAD7275603.1"/>
    </source>
</evidence>
<evidence type="ECO:0008006" key="16">
    <source>
        <dbReference type="Google" id="ProtNLM"/>
    </source>
</evidence>
<dbReference type="InterPro" id="IPR009100">
    <property type="entry name" value="AcylCoA_DH/oxidase_NM_dom_sf"/>
</dbReference>
<dbReference type="InterPro" id="IPR006886">
    <property type="entry name" value="RNA_pol_III_Rpc5"/>
</dbReference>
<dbReference type="GO" id="GO:0005666">
    <property type="term" value="C:RNA polymerase III complex"/>
    <property type="evidence" value="ECO:0007669"/>
    <property type="project" value="TreeGrafter"/>
</dbReference>
<dbReference type="EMBL" id="CAJPEX010000447">
    <property type="protein sequence ID" value="CAG0915755.1"/>
    <property type="molecule type" value="Genomic_DNA"/>
</dbReference>
<dbReference type="PANTHER" id="PTHR12069:SF0">
    <property type="entry name" value="DNA-DIRECTED RNA POLYMERASE III SUBUNIT RPC5"/>
    <property type="match status" value="1"/>
</dbReference>
<keyword evidence="4" id="KW-0285">Flavoprotein</keyword>
<dbReference type="Gene3D" id="1.10.540.10">
    <property type="entry name" value="Acyl-CoA dehydrogenase/oxidase, N-terminal domain"/>
    <property type="match status" value="1"/>
</dbReference>
<evidence type="ECO:0000259" key="12">
    <source>
        <dbReference type="Pfam" id="PF02771"/>
    </source>
</evidence>
<keyword evidence="5" id="KW-0274">FAD</keyword>
<dbReference type="Pfam" id="PF02770">
    <property type="entry name" value="Acyl-CoA_dh_M"/>
    <property type="match status" value="1"/>
</dbReference>
<sequence length="1121" mass="125241">MLRETGGAPDDDPVVLDIPCYRSTNMLGNVYVLQYPVKPATENRDEEPVVDVKYKPSQQKLALKVALDTRAATFDIRRAEQLVPREGNPDEEESGTMMTECSVEGTLGSKDYKRYSLGIFKDGALHFTPIDGFFQMRPSFAHMNLSEKLDPDSEVAEPEGELVSVKFARHQTERAKKAEERSFAHLHRVSENEPWMQLDYNGRKSDEANSLRSGLRAQLFDPVENAMEVEDIKGALPPVINVRVKCAEDELLDGLFPVLNAVNVKSEKSGKSGVTVPQLSSQQLKLRPLSERIAVVACRAKIIRYSEACELMKLEPENEIMRGLMACCYLVQGCWVVRSDQLYKNSVDAKQPAGAVPVDILARARDYILFNFHKNRVVDKEKLKAVLRLPLSNLTALFKEVSKPVGDRPGSYEFAFPTDTDFISRYADVAERQALLWDAKFHQLMRLLKSDEVTRNSESSPTSSPSRRRRRRTRSQRDSVGSDVETSVDTVRAVKIGARAVSVCSSLRHPGQPEAKEVDKEKPKAMSEAAQLPLREPIVKNLMMGRIDPDFLGYPELSKAKLKFLNETFLPPIRDLLRTESAKNLGNGNDSGVMNEFKRLGLFGMTIPKEFGGLECSAMEVCRLLEAVGEHPILGYRFIAHCGWVVNTILKFGTDAQKREYLPAMAKGEKIGAWCFGELSSGFDARVFQTKAIQNDSEEDFIINGEKPIVFNATDADFFIVFAKTESEDHLYNKIWETTAFCVPRNTPGITVTPSKSEGLSGAAVGSVTFQNVRVSSDQILGEKNRAFEHATISLAETQYLIAALCVGQMKKILKDVVDHCVPRVSMLEPYVKHDLVRERIGRISMKTLLSESMLYATSGMIDSGEYDDFMSESVATKIFASEALFDVAVEATRQMGSRCFFQEESSYISSAFSASVVGTSNDILRIFLALRSIENAAKEMQMMVSIQRNPYDNPHVVFKKSAIRLLDVLPVIGKRRSNRLKYHLHGHLHPVFTPHANSLERLILRFPICAEMALVDSGTSIGARQVVLKTFSDISIQLYAATCGLARASRSHCIGLKQSSVEIAIACRAAEEIFDEVEAMLKPLEDSALGSPQHRVCDLGKKVLMSKDYFFEHALTHNWD</sequence>
<dbReference type="AlphaFoldDB" id="A0A7R9BHT6"/>
<name>A0A7R9BHT6_9CRUS</name>
<dbReference type="SUPFAM" id="SSF56645">
    <property type="entry name" value="Acyl-CoA dehydrogenase NM domain-like"/>
    <property type="match status" value="1"/>
</dbReference>
<evidence type="ECO:0000256" key="5">
    <source>
        <dbReference type="ARBA" id="ARBA00022827"/>
    </source>
</evidence>
<comment type="cofactor">
    <cofactor evidence="1">
        <name>FAD</name>
        <dbReference type="ChEBI" id="CHEBI:57692"/>
    </cofactor>
</comment>
<accession>A0A7R9BHT6</accession>
<evidence type="ECO:0000313" key="15">
    <source>
        <dbReference type="Proteomes" id="UP000678499"/>
    </source>
</evidence>
<organism evidence="14">
    <name type="scientific">Notodromas monacha</name>
    <dbReference type="NCBI Taxonomy" id="399045"/>
    <lineage>
        <taxon>Eukaryota</taxon>
        <taxon>Metazoa</taxon>
        <taxon>Ecdysozoa</taxon>
        <taxon>Arthropoda</taxon>
        <taxon>Crustacea</taxon>
        <taxon>Oligostraca</taxon>
        <taxon>Ostracoda</taxon>
        <taxon>Podocopa</taxon>
        <taxon>Podocopida</taxon>
        <taxon>Cypridocopina</taxon>
        <taxon>Cypridoidea</taxon>
        <taxon>Cyprididae</taxon>
        <taxon>Notodromas</taxon>
    </lineage>
</organism>
<evidence type="ECO:0000256" key="9">
    <source>
        <dbReference type="SAM" id="MobiDB-lite"/>
    </source>
</evidence>
<evidence type="ECO:0000256" key="1">
    <source>
        <dbReference type="ARBA" id="ARBA00001974"/>
    </source>
</evidence>
<evidence type="ECO:0000256" key="4">
    <source>
        <dbReference type="ARBA" id="ARBA00022630"/>
    </source>
</evidence>
<dbReference type="InterPro" id="IPR037069">
    <property type="entry name" value="AcylCoA_DH/ox_N_sf"/>
</dbReference>
<feature type="compositionally biased region" description="Low complexity" evidence="9">
    <location>
        <begin position="456"/>
        <end position="465"/>
    </location>
</feature>
<keyword evidence="7" id="KW-0560">Oxidoreductase</keyword>
<gene>
    <name evidence="14" type="ORF">NMOB1V02_LOCUS3393</name>
</gene>
<dbReference type="InterPro" id="IPR009075">
    <property type="entry name" value="AcylCo_DH/oxidase_C"/>
</dbReference>
<comment type="similarity">
    <text evidence="3">Belongs to the acyl-CoA dehydrogenase family.</text>
</comment>
<dbReference type="GO" id="GO:0016627">
    <property type="term" value="F:oxidoreductase activity, acting on the CH-CH group of donors"/>
    <property type="evidence" value="ECO:0007669"/>
    <property type="project" value="InterPro"/>
</dbReference>
<dbReference type="SUPFAM" id="SSF47203">
    <property type="entry name" value="Acyl-CoA dehydrogenase C-terminal domain-like"/>
    <property type="match status" value="1"/>
</dbReference>
<dbReference type="GO" id="GO:0042797">
    <property type="term" value="P:tRNA transcription by RNA polymerase III"/>
    <property type="evidence" value="ECO:0007669"/>
    <property type="project" value="TreeGrafter"/>
</dbReference>
<evidence type="ECO:0000256" key="6">
    <source>
        <dbReference type="ARBA" id="ARBA00022946"/>
    </source>
</evidence>
<dbReference type="Pfam" id="PF00441">
    <property type="entry name" value="Acyl-CoA_dh_1"/>
    <property type="match status" value="1"/>
</dbReference>
<dbReference type="Pfam" id="PF21343">
    <property type="entry name" value="ACAD9-ACADV_C"/>
    <property type="match status" value="1"/>
</dbReference>
<evidence type="ECO:0000256" key="3">
    <source>
        <dbReference type="ARBA" id="ARBA00009347"/>
    </source>
</evidence>
<feature type="domain" description="Acyl-CoA oxidase/dehydrogenase middle" evidence="11">
    <location>
        <begin position="676"/>
        <end position="773"/>
    </location>
</feature>
<dbReference type="InterPro" id="IPR046373">
    <property type="entry name" value="Acyl-CoA_Oxase/DH_mid-dom_sf"/>
</dbReference>
<dbReference type="Gene3D" id="1.20.140.10">
    <property type="entry name" value="Butyryl-CoA Dehydrogenase, subunit A, domain 3"/>
    <property type="match status" value="2"/>
</dbReference>
<dbReference type="EMBL" id="OA882484">
    <property type="protein sequence ID" value="CAD7275603.1"/>
    <property type="molecule type" value="Genomic_DNA"/>
</dbReference>
<dbReference type="Proteomes" id="UP000678499">
    <property type="component" value="Unassembled WGS sequence"/>
</dbReference>
<dbReference type="GO" id="GO:0005739">
    <property type="term" value="C:mitochondrion"/>
    <property type="evidence" value="ECO:0007669"/>
    <property type="project" value="UniProtKB-SubCell"/>
</dbReference>
<dbReference type="Pfam" id="PF02771">
    <property type="entry name" value="Acyl-CoA_dh_N"/>
    <property type="match status" value="1"/>
</dbReference>
<evidence type="ECO:0000259" key="13">
    <source>
        <dbReference type="Pfam" id="PF21343"/>
    </source>
</evidence>
<keyword evidence="8" id="KW-0496">Mitochondrion</keyword>
<feature type="region of interest" description="Disordered" evidence="9">
    <location>
        <begin position="451"/>
        <end position="486"/>
    </location>
</feature>
<protein>
    <recommendedName>
        <fullName evidence="16">DNA-directed RNA polymerase III subunit RPC5</fullName>
    </recommendedName>
</protein>
<evidence type="ECO:0000256" key="7">
    <source>
        <dbReference type="ARBA" id="ARBA00023002"/>
    </source>
</evidence>
<dbReference type="OrthoDB" id="340681at2759"/>
<dbReference type="GO" id="GO:0006631">
    <property type="term" value="P:fatty acid metabolic process"/>
    <property type="evidence" value="ECO:0007669"/>
    <property type="project" value="UniProtKB-ARBA"/>
</dbReference>
<keyword evidence="15" id="KW-1185">Reference proteome</keyword>
<feature type="domain" description="Acyl-CoA dehydrogenase/oxidase C-terminal" evidence="10">
    <location>
        <begin position="793"/>
        <end position="902"/>
    </location>
</feature>
<proteinExistence type="inferred from homology"/>
<dbReference type="PANTHER" id="PTHR12069">
    <property type="entry name" value="DNA-DIRECTED RNA POLYMERASES III 80 KDA POLYPEPTIDE RNA POLYMERASE III SUBUNIT 5"/>
    <property type="match status" value="1"/>
</dbReference>
<dbReference type="Pfam" id="PF04801">
    <property type="entry name" value="RPC5"/>
    <property type="match status" value="1"/>
</dbReference>